<protein>
    <submittedName>
        <fullName evidence="2">Cyclic nucleotide-binding domain-containing protein</fullName>
    </submittedName>
</protein>
<evidence type="ECO:0000259" key="1">
    <source>
        <dbReference type="PROSITE" id="PS50042"/>
    </source>
</evidence>
<dbReference type="InterPro" id="IPR000595">
    <property type="entry name" value="cNMP-bd_dom"/>
</dbReference>
<dbReference type="SMART" id="SM00100">
    <property type="entry name" value="cNMP"/>
    <property type="match status" value="1"/>
</dbReference>
<dbReference type="AlphaFoldDB" id="A0AAW9TYP8"/>
<feature type="domain" description="Cyclic nucleotide-binding" evidence="1">
    <location>
        <begin position="34"/>
        <end position="79"/>
    </location>
</feature>
<dbReference type="InterPro" id="IPR018490">
    <property type="entry name" value="cNMP-bd_dom_sf"/>
</dbReference>
<accession>A0AAW9TYP8</accession>
<dbReference type="Proteomes" id="UP000429484">
    <property type="component" value="Unassembled WGS sequence"/>
</dbReference>
<gene>
    <name evidence="2" type="ORF">GHK53_29790</name>
</gene>
<name>A0AAW9TYP8_RHIML</name>
<evidence type="ECO:0000313" key="2">
    <source>
        <dbReference type="EMBL" id="MQW36841.1"/>
    </source>
</evidence>
<dbReference type="SUPFAM" id="SSF51206">
    <property type="entry name" value="cAMP-binding domain-like"/>
    <property type="match status" value="1"/>
</dbReference>
<dbReference type="Pfam" id="PF00027">
    <property type="entry name" value="cNMP_binding"/>
    <property type="match status" value="1"/>
</dbReference>
<evidence type="ECO:0000313" key="3">
    <source>
        <dbReference type="Proteomes" id="UP000429484"/>
    </source>
</evidence>
<reference evidence="2 3" key="1">
    <citation type="journal article" date="2013" name="Genome Biol.">
        <title>Comparative genomics of the core and accessory genomes of 48 Sinorhizobium strains comprising five genospecies.</title>
        <authorList>
            <person name="Sugawara M."/>
            <person name="Epstein B."/>
            <person name="Badgley B.D."/>
            <person name="Unno T."/>
            <person name="Xu L."/>
            <person name="Reese J."/>
            <person name="Gyaneshwar P."/>
            <person name="Denny R."/>
            <person name="Mudge J."/>
            <person name="Bharti A.K."/>
            <person name="Farmer A.D."/>
            <person name="May G.D."/>
            <person name="Woodward J.E."/>
            <person name="Medigue C."/>
            <person name="Vallenet D."/>
            <person name="Lajus A."/>
            <person name="Rouy Z."/>
            <person name="Martinez-Vaz B."/>
            <person name="Tiffin P."/>
            <person name="Young N.D."/>
            <person name="Sadowsky M.J."/>
        </authorList>
    </citation>
    <scope>NUCLEOTIDE SEQUENCE [LARGE SCALE GENOMIC DNA]</scope>
    <source>
        <strain evidence="2 3">N6B1</strain>
    </source>
</reference>
<proteinExistence type="predicted"/>
<sequence>MYAAAQAKPQSIEAEHLGPAPISRSLLSALSSQGREIYAQGDLNDRCYQVSTGAVRVYRLLSDGRRQVVSFHLPSEMFGFEAGSNHSFFAEAITETTLAVFGRRHIQERSRELLALALTGMARAQQHLLVIGRQCAVARTSCSFDHMVNFQT</sequence>
<organism evidence="2 3">
    <name type="scientific">Rhizobium meliloti</name>
    <name type="common">Ensifer meliloti</name>
    <name type="synonym">Sinorhizobium meliloti</name>
    <dbReference type="NCBI Taxonomy" id="382"/>
    <lineage>
        <taxon>Bacteria</taxon>
        <taxon>Pseudomonadati</taxon>
        <taxon>Pseudomonadota</taxon>
        <taxon>Alphaproteobacteria</taxon>
        <taxon>Hyphomicrobiales</taxon>
        <taxon>Rhizobiaceae</taxon>
        <taxon>Sinorhizobium/Ensifer group</taxon>
        <taxon>Sinorhizobium</taxon>
    </lineage>
</organism>
<comment type="caution">
    <text evidence="2">The sequence shown here is derived from an EMBL/GenBank/DDBJ whole genome shotgun (WGS) entry which is preliminary data.</text>
</comment>
<dbReference type="InterPro" id="IPR014710">
    <property type="entry name" value="RmlC-like_jellyroll"/>
</dbReference>
<dbReference type="EMBL" id="WISR01000244">
    <property type="protein sequence ID" value="MQW36841.1"/>
    <property type="molecule type" value="Genomic_DNA"/>
</dbReference>
<dbReference type="CDD" id="cd00038">
    <property type="entry name" value="CAP_ED"/>
    <property type="match status" value="1"/>
</dbReference>
<dbReference type="Gene3D" id="2.60.120.10">
    <property type="entry name" value="Jelly Rolls"/>
    <property type="match status" value="1"/>
</dbReference>
<dbReference type="PROSITE" id="PS50042">
    <property type="entry name" value="CNMP_BINDING_3"/>
    <property type="match status" value="1"/>
</dbReference>